<keyword evidence="3" id="KW-1185">Reference proteome</keyword>
<dbReference type="PANTHER" id="PTHR30007:SF1">
    <property type="entry name" value="BLR1914 PROTEIN"/>
    <property type="match status" value="1"/>
</dbReference>
<dbReference type="EMBL" id="LR593887">
    <property type="protein sequence ID" value="VTS04878.1"/>
    <property type="molecule type" value="Genomic_DNA"/>
</dbReference>
<dbReference type="EMBL" id="LR586016">
    <property type="protein sequence ID" value="VIP03755.1"/>
    <property type="molecule type" value="Genomic_DNA"/>
</dbReference>
<dbReference type="KEGG" id="tim:GMBLW1_02050"/>
<evidence type="ECO:0000313" key="3">
    <source>
        <dbReference type="Proteomes" id="UP000464378"/>
    </source>
</evidence>
<dbReference type="Proteomes" id="UP000464378">
    <property type="component" value="Chromosome"/>
</dbReference>
<evidence type="ECO:0000313" key="2">
    <source>
        <dbReference type="EMBL" id="VIP03755.1"/>
    </source>
</evidence>
<protein>
    <recommendedName>
        <fullName evidence="1">Transposase IS4-like domain-containing protein</fullName>
    </recommendedName>
</protein>
<dbReference type="AlphaFoldDB" id="A0A6C2YS00"/>
<proteinExistence type="predicted"/>
<organism evidence="2">
    <name type="scientific">Tuwongella immobilis</name>
    <dbReference type="NCBI Taxonomy" id="692036"/>
    <lineage>
        <taxon>Bacteria</taxon>
        <taxon>Pseudomonadati</taxon>
        <taxon>Planctomycetota</taxon>
        <taxon>Planctomycetia</taxon>
        <taxon>Gemmatales</taxon>
        <taxon>Gemmataceae</taxon>
        <taxon>Tuwongella</taxon>
    </lineage>
</organism>
<gene>
    <name evidence="2" type="ORF">GMBLW1_02050</name>
</gene>
<dbReference type="GO" id="GO:0004803">
    <property type="term" value="F:transposase activity"/>
    <property type="evidence" value="ECO:0007669"/>
    <property type="project" value="InterPro"/>
</dbReference>
<dbReference type="PANTHER" id="PTHR30007">
    <property type="entry name" value="PHP DOMAIN PROTEIN"/>
    <property type="match status" value="1"/>
</dbReference>
<dbReference type="GO" id="GO:0003677">
    <property type="term" value="F:DNA binding"/>
    <property type="evidence" value="ECO:0007669"/>
    <property type="project" value="InterPro"/>
</dbReference>
<dbReference type="Pfam" id="PF01609">
    <property type="entry name" value="DDE_Tnp_1"/>
    <property type="match status" value="1"/>
</dbReference>
<reference evidence="2" key="1">
    <citation type="submission" date="2019-04" db="EMBL/GenBank/DDBJ databases">
        <authorList>
            <consortium name="Science for Life Laboratories"/>
        </authorList>
    </citation>
    <scope>NUCLEOTIDE SEQUENCE</scope>
    <source>
        <strain evidence="2">MBLW1</strain>
    </source>
</reference>
<evidence type="ECO:0000259" key="1">
    <source>
        <dbReference type="Pfam" id="PF01609"/>
    </source>
</evidence>
<dbReference type="InterPro" id="IPR002559">
    <property type="entry name" value="Transposase_11"/>
</dbReference>
<dbReference type="GO" id="GO:0006313">
    <property type="term" value="P:DNA transposition"/>
    <property type="evidence" value="ECO:0007669"/>
    <property type="project" value="InterPro"/>
</dbReference>
<sequence length="132" mass="14901">MVDGQGVPLGCTVTAANRHDVTALLATVVACPLDGYGEAPRLPERLLGDQAYDSWRHEEIVRWLGIEPAFAQRGREHGSGLGKERYVVERTLANLHQNRRLKVRYEKRSDIHLAFLTLACIKVCFYRLTAQE</sequence>
<feature type="domain" description="Transposase IS4-like" evidence="1">
    <location>
        <begin position="2"/>
        <end position="121"/>
    </location>
</feature>
<dbReference type="InParanoid" id="A0A6C2YS00"/>
<name>A0A6C2YS00_9BACT</name>
<accession>A0A6C2YS00</accession>